<keyword evidence="2" id="KW-1185">Reference proteome</keyword>
<dbReference type="AlphaFoldDB" id="A0A6G1CYG3"/>
<organism evidence="1 2">
    <name type="scientific">Oryza meyeriana var. granulata</name>
    <dbReference type="NCBI Taxonomy" id="110450"/>
    <lineage>
        <taxon>Eukaryota</taxon>
        <taxon>Viridiplantae</taxon>
        <taxon>Streptophyta</taxon>
        <taxon>Embryophyta</taxon>
        <taxon>Tracheophyta</taxon>
        <taxon>Spermatophyta</taxon>
        <taxon>Magnoliopsida</taxon>
        <taxon>Liliopsida</taxon>
        <taxon>Poales</taxon>
        <taxon>Poaceae</taxon>
        <taxon>BOP clade</taxon>
        <taxon>Oryzoideae</taxon>
        <taxon>Oryzeae</taxon>
        <taxon>Oryzinae</taxon>
        <taxon>Oryza</taxon>
        <taxon>Oryza meyeriana</taxon>
    </lineage>
</organism>
<gene>
    <name evidence="1" type="ORF">E2562_004443</name>
</gene>
<dbReference type="Proteomes" id="UP000479710">
    <property type="component" value="Unassembled WGS sequence"/>
</dbReference>
<comment type="caution">
    <text evidence="1">The sequence shown here is derived from an EMBL/GenBank/DDBJ whole genome shotgun (WGS) entry which is preliminary data.</text>
</comment>
<evidence type="ECO:0000313" key="2">
    <source>
        <dbReference type="Proteomes" id="UP000479710"/>
    </source>
</evidence>
<dbReference type="EMBL" id="SPHZ02000007">
    <property type="protein sequence ID" value="KAF0905478.1"/>
    <property type="molecule type" value="Genomic_DNA"/>
</dbReference>
<evidence type="ECO:0000313" key="1">
    <source>
        <dbReference type="EMBL" id="KAF0905478.1"/>
    </source>
</evidence>
<accession>A0A6G1CYG3</accession>
<sequence length="181" mass="19816">MRGWGQLRGKWRDRKSGHLYCEEGKDFAWDTQDGPDDEYEFVPDLDDEGDFQFSFEDGNNNFVPKTELLCGGKVHEKGVVAGQILAFGMEGAASAITEASSSPNASYPQGGVLLWATMANHGTIVTKHSMAKSSNLKEQCKEVSIPLITSEEEVASDKQDGGSQFVLPHALPTIIYKKDSI</sequence>
<name>A0A6G1CYG3_9ORYZ</name>
<reference evidence="1 2" key="1">
    <citation type="submission" date="2019-11" db="EMBL/GenBank/DDBJ databases">
        <title>Whole genome sequence of Oryza granulata.</title>
        <authorList>
            <person name="Li W."/>
        </authorList>
    </citation>
    <scope>NUCLEOTIDE SEQUENCE [LARGE SCALE GENOMIC DNA]</scope>
    <source>
        <strain evidence="2">cv. Menghai</strain>
        <tissue evidence="1">Leaf</tissue>
    </source>
</reference>
<protein>
    <submittedName>
        <fullName evidence="1">Uncharacterized protein</fullName>
    </submittedName>
</protein>
<proteinExistence type="predicted"/>